<dbReference type="PANTHER" id="PTHR48041:SF11">
    <property type="entry name" value="ABC TRANSPORTER G FAMILY MEMBER 16"/>
    <property type="match status" value="1"/>
</dbReference>
<evidence type="ECO:0000256" key="8">
    <source>
        <dbReference type="SAM" id="Phobius"/>
    </source>
</evidence>
<proteinExistence type="predicted"/>
<dbReference type="Pfam" id="PF19055">
    <property type="entry name" value="ABC2_membrane_7"/>
    <property type="match status" value="1"/>
</dbReference>
<dbReference type="InterPro" id="IPR003439">
    <property type="entry name" value="ABC_transporter-like_ATP-bd"/>
</dbReference>
<evidence type="ECO:0000256" key="5">
    <source>
        <dbReference type="ARBA" id="ARBA00022840"/>
    </source>
</evidence>
<dbReference type="OrthoDB" id="66620at2759"/>
<dbReference type="STRING" id="63057.A0A2P5BAJ7"/>
<dbReference type="InterPro" id="IPR050352">
    <property type="entry name" value="ABCG_transporters"/>
</dbReference>
<dbReference type="InterPro" id="IPR017871">
    <property type="entry name" value="ABC_transporter-like_CS"/>
</dbReference>
<dbReference type="PANTHER" id="PTHR48041">
    <property type="entry name" value="ABC TRANSPORTER G FAMILY MEMBER 28"/>
    <property type="match status" value="1"/>
</dbReference>
<keyword evidence="3 8" id="KW-0812">Transmembrane</keyword>
<keyword evidence="4" id="KW-0547">Nucleotide-binding</keyword>
<dbReference type="Pfam" id="PF01061">
    <property type="entry name" value="ABC2_membrane"/>
    <property type="match status" value="1"/>
</dbReference>
<evidence type="ECO:0000256" key="6">
    <source>
        <dbReference type="ARBA" id="ARBA00022989"/>
    </source>
</evidence>
<keyword evidence="6 8" id="KW-1133">Transmembrane helix</keyword>
<evidence type="ECO:0000313" key="10">
    <source>
        <dbReference type="EMBL" id="PON45796.1"/>
    </source>
</evidence>
<dbReference type="InParanoid" id="A0A2P5BAJ7"/>
<dbReference type="GO" id="GO:0016020">
    <property type="term" value="C:membrane"/>
    <property type="evidence" value="ECO:0007669"/>
    <property type="project" value="UniProtKB-SubCell"/>
</dbReference>
<comment type="caution">
    <text evidence="10">The sequence shown here is derived from an EMBL/GenBank/DDBJ whole genome shotgun (WGS) entry which is preliminary data.</text>
</comment>
<dbReference type="SUPFAM" id="SSF52540">
    <property type="entry name" value="P-loop containing nucleoside triphosphate hydrolases"/>
    <property type="match status" value="1"/>
</dbReference>
<evidence type="ECO:0000256" key="7">
    <source>
        <dbReference type="ARBA" id="ARBA00023136"/>
    </source>
</evidence>
<dbReference type="AlphaFoldDB" id="A0A2P5BAJ7"/>
<dbReference type="GO" id="GO:0140359">
    <property type="term" value="F:ABC-type transporter activity"/>
    <property type="evidence" value="ECO:0007669"/>
    <property type="project" value="InterPro"/>
</dbReference>
<dbReference type="EMBL" id="JXTC01000566">
    <property type="protein sequence ID" value="PON45796.1"/>
    <property type="molecule type" value="Genomic_DNA"/>
</dbReference>
<accession>A0A2P5BAJ7</accession>
<dbReference type="GO" id="GO:0016887">
    <property type="term" value="F:ATP hydrolysis activity"/>
    <property type="evidence" value="ECO:0007669"/>
    <property type="project" value="InterPro"/>
</dbReference>
<protein>
    <submittedName>
        <fullName evidence="10">ABC transporter-like</fullName>
    </submittedName>
</protein>
<dbReference type="Proteomes" id="UP000237000">
    <property type="component" value="Unassembled WGS sequence"/>
</dbReference>
<dbReference type="GO" id="GO:0005524">
    <property type="term" value="F:ATP binding"/>
    <property type="evidence" value="ECO:0007669"/>
    <property type="project" value="UniProtKB-KW"/>
</dbReference>
<dbReference type="PROSITE" id="PS50893">
    <property type="entry name" value="ABC_TRANSPORTER_2"/>
    <property type="match status" value="1"/>
</dbReference>
<dbReference type="SMART" id="SM00382">
    <property type="entry name" value="AAA"/>
    <property type="match status" value="1"/>
</dbReference>
<dbReference type="PROSITE" id="PS00211">
    <property type="entry name" value="ABC_TRANSPORTER_1"/>
    <property type="match status" value="1"/>
</dbReference>
<feature type="domain" description="ABC transporter" evidence="9">
    <location>
        <begin position="45"/>
        <end position="303"/>
    </location>
</feature>
<keyword evidence="7 8" id="KW-0472">Membrane</keyword>
<dbReference type="Pfam" id="PF00005">
    <property type="entry name" value="ABC_tran"/>
    <property type="match status" value="1"/>
</dbReference>
<feature type="transmembrane region" description="Helical" evidence="8">
    <location>
        <begin position="460"/>
        <end position="484"/>
    </location>
</feature>
<dbReference type="InterPro" id="IPR043926">
    <property type="entry name" value="ABCG_dom"/>
</dbReference>
<keyword evidence="2" id="KW-0813">Transport</keyword>
<dbReference type="Gene3D" id="3.40.50.300">
    <property type="entry name" value="P-loop containing nucleotide triphosphate hydrolases"/>
    <property type="match status" value="1"/>
</dbReference>
<dbReference type="InterPro" id="IPR027417">
    <property type="entry name" value="P-loop_NTPase"/>
</dbReference>
<dbReference type="InterPro" id="IPR013525">
    <property type="entry name" value="ABC2_TM"/>
</dbReference>
<gene>
    <name evidence="10" type="ORF">TorRG33x02_327840</name>
</gene>
<dbReference type="InterPro" id="IPR003593">
    <property type="entry name" value="AAA+_ATPase"/>
</dbReference>
<evidence type="ECO:0000256" key="2">
    <source>
        <dbReference type="ARBA" id="ARBA00022448"/>
    </source>
</evidence>
<comment type="subcellular location">
    <subcellularLocation>
        <location evidence="1">Membrane</location>
        <topology evidence="1">Multi-pass membrane protein</topology>
    </subcellularLocation>
</comment>
<keyword evidence="11" id="KW-1185">Reference proteome</keyword>
<evidence type="ECO:0000256" key="4">
    <source>
        <dbReference type="ARBA" id="ARBA00022741"/>
    </source>
</evidence>
<organism evidence="10 11">
    <name type="scientific">Trema orientale</name>
    <name type="common">Charcoal tree</name>
    <name type="synonym">Celtis orientalis</name>
    <dbReference type="NCBI Taxonomy" id="63057"/>
    <lineage>
        <taxon>Eukaryota</taxon>
        <taxon>Viridiplantae</taxon>
        <taxon>Streptophyta</taxon>
        <taxon>Embryophyta</taxon>
        <taxon>Tracheophyta</taxon>
        <taxon>Spermatophyta</taxon>
        <taxon>Magnoliopsida</taxon>
        <taxon>eudicotyledons</taxon>
        <taxon>Gunneridae</taxon>
        <taxon>Pentapetalae</taxon>
        <taxon>rosids</taxon>
        <taxon>fabids</taxon>
        <taxon>Rosales</taxon>
        <taxon>Cannabaceae</taxon>
        <taxon>Trema</taxon>
    </lineage>
</organism>
<reference evidence="11" key="1">
    <citation type="submission" date="2016-06" db="EMBL/GenBank/DDBJ databases">
        <title>Parallel loss of symbiosis genes in relatives of nitrogen-fixing non-legume Parasponia.</title>
        <authorList>
            <person name="Van Velzen R."/>
            <person name="Holmer R."/>
            <person name="Bu F."/>
            <person name="Rutten L."/>
            <person name="Van Zeijl A."/>
            <person name="Liu W."/>
            <person name="Santuari L."/>
            <person name="Cao Q."/>
            <person name="Sharma T."/>
            <person name="Shen D."/>
            <person name="Roswanjaya Y."/>
            <person name="Wardhani T."/>
            <person name="Kalhor M.S."/>
            <person name="Jansen J."/>
            <person name="Van den Hoogen J."/>
            <person name="Gungor B."/>
            <person name="Hartog M."/>
            <person name="Hontelez J."/>
            <person name="Verver J."/>
            <person name="Yang W.-C."/>
            <person name="Schijlen E."/>
            <person name="Repin R."/>
            <person name="Schilthuizen M."/>
            <person name="Schranz E."/>
            <person name="Heidstra R."/>
            <person name="Miyata K."/>
            <person name="Fedorova E."/>
            <person name="Kohlen W."/>
            <person name="Bisseling T."/>
            <person name="Smit S."/>
            <person name="Geurts R."/>
        </authorList>
    </citation>
    <scope>NUCLEOTIDE SEQUENCE [LARGE SCALE GENOMIC DNA]</scope>
    <source>
        <strain evidence="11">cv. RG33-2</strain>
    </source>
</reference>
<feature type="transmembrane region" description="Helical" evidence="8">
    <location>
        <begin position="496"/>
        <end position="516"/>
    </location>
</feature>
<feature type="transmembrane region" description="Helical" evidence="8">
    <location>
        <begin position="523"/>
        <end position="545"/>
    </location>
</feature>
<evidence type="ECO:0000256" key="3">
    <source>
        <dbReference type="ARBA" id="ARBA00022692"/>
    </source>
</evidence>
<evidence type="ECO:0000259" key="9">
    <source>
        <dbReference type="PROSITE" id="PS50893"/>
    </source>
</evidence>
<name>A0A2P5BAJ7_TREOI</name>
<evidence type="ECO:0000256" key="1">
    <source>
        <dbReference type="ARBA" id="ARBA00004141"/>
    </source>
</evidence>
<feature type="transmembrane region" description="Helical" evidence="8">
    <location>
        <begin position="644"/>
        <end position="665"/>
    </location>
</feature>
<sequence length="671" mass="74552">MELEQLQNRNDDITEDTIISTTNHRVIDMPDSNKLLQQRPLSFVLNFSNITYAVKPRRRKFSFSSRTANLSEQVEKIILNDISGEAYDGELLALLGASGSGKTTLLDALANRIERGSLKGTVTLNGQFVDSKLSKAITGYVMQDDLLHPMLTVEETLGFAAEFRLPRTLSELKKKARVRALIDQLGLRNAANTIIGDVAHRGVSGGERRRVSVGVDVIHEPILLFLDEPTSGLDSTSAFMVVKALKSIARSGSIVVMSVHQPSYRIVGLLDRLIFLCGGKMVYSGPPRDLPRFCSAFGHPIPENANRVEFFLDLISELESSSVEYLSEKSGSGSESGQVPPPLKEAVNGGINTMNIRGYANPFWVEIWVLSKRTMINSRRTPELFTTRLFTLLVTGLILATIYWRLDNSAKGIQERMSFFAFAVSTAFLSSCQSLPLLLQERHIFTRETAYNSYRRSSYALSHAITTLPLLFVLSLAFSIVTFWSVGLAGGLSGFLFYFLILFGSFWAGDSLVVFLSGLVPDVLIGYTVVVAVSAYFLLLSGFFITRNRIPYYWIWFHYLSLIKYPYEAVMRSEFEDPARCFMKGVEIFEETPFSAASAAAKTGMLGNMSVAAGVNVTSSTCLTTGLDVLKQQGITELSKWQCLVVLVAWGFFYGILFYVTLVLGRKNKRK</sequence>
<evidence type="ECO:0000313" key="11">
    <source>
        <dbReference type="Proteomes" id="UP000237000"/>
    </source>
</evidence>
<feature type="transmembrane region" description="Helical" evidence="8">
    <location>
        <begin position="418"/>
        <end position="439"/>
    </location>
</feature>
<keyword evidence="5" id="KW-0067">ATP-binding</keyword>
<feature type="transmembrane region" description="Helical" evidence="8">
    <location>
        <begin position="385"/>
        <end position="406"/>
    </location>
</feature>